<evidence type="ECO:0000313" key="3">
    <source>
        <dbReference type="Proteomes" id="UP000638014"/>
    </source>
</evidence>
<dbReference type="Pfam" id="PF13975">
    <property type="entry name" value="gag-asp_proteas"/>
    <property type="match status" value="1"/>
</dbReference>
<dbReference type="Pfam" id="PF13650">
    <property type="entry name" value="Asp_protease_2"/>
    <property type="match status" value="1"/>
</dbReference>
<protein>
    <submittedName>
        <fullName evidence="2">Aspartyl protease family protein</fullName>
    </submittedName>
</protein>
<keyword evidence="2" id="KW-0378">Hydrolase</keyword>
<dbReference type="SUPFAM" id="SSF50630">
    <property type="entry name" value="Acid proteases"/>
    <property type="match status" value="1"/>
</dbReference>
<evidence type="ECO:0000313" key="2">
    <source>
        <dbReference type="EMBL" id="MBD1390093.1"/>
    </source>
</evidence>
<evidence type="ECO:0000256" key="1">
    <source>
        <dbReference type="SAM" id="SignalP"/>
    </source>
</evidence>
<feature type="signal peptide" evidence="1">
    <location>
        <begin position="1"/>
        <end position="21"/>
    </location>
</feature>
<feature type="chain" id="PRO_5035264724" evidence="1">
    <location>
        <begin position="22"/>
        <end position="302"/>
    </location>
</feature>
<dbReference type="GO" id="GO:0006508">
    <property type="term" value="P:proteolysis"/>
    <property type="evidence" value="ECO:0007669"/>
    <property type="project" value="UniProtKB-KW"/>
</dbReference>
<accession>A0A8J6UJ83</accession>
<comment type="caution">
    <text evidence="2">The sequence shown here is derived from an EMBL/GenBank/DDBJ whole genome shotgun (WGS) entry which is preliminary data.</text>
</comment>
<proteinExistence type="predicted"/>
<dbReference type="Gene3D" id="2.40.70.10">
    <property type="entry name" value="Acid Proteases"/>
    <property type="match status" value="2"/>
</dbReference>
<dbReference type="AlphaFoldDB" id="A0A8J6UJ83"/>
<keyword evidence="1" id="KW-0732">Signal</keyword>
<name>A0A8J6UJ83_9GAMM</name>
<dbReference type="InterPro" id="IPR021109">
    <property type="entry name" value="Peptidase_aspartic_dom_sf"/>
</dbReference>
<dbReference type="GO" id="GO:0008233">
    <property type="term" value="F:peptidase activity"/>
    <property type="evidence" value="ECO:0007669"/>
    <property type="project" value="UniProtKB-KW"/>
</dbReference>
<dbReference type="Proteomes" id="UP000638014">
    <property type="component" value="Unassembled WGS sequence"/>
</dbReference>
<keyword evidence="2" id="KW-0645">Protease</keyword>
<dbReference type="EMBL" id="JACXAF010000014">
    <property type="protein sequence ID" value="MBD1390093.1"/>
    <property type="molecule type" value="Genomic_DNA"/>
</dbReference>
<organism evidence="2 3">
    <name type="scientific">Neiella litorisoli</name>
    <dbReference type="NCBI Taxonomy" id="2771431"/>
    <lineage>
        <taxon>Bacteria</taxon>
        <taxon>Pseudomonadati</taxon>
        <taxon>Pseudomonadota</taxon>
        <taxon>Gammaproteobacteria</taxon>
        <taxon>Alteromonadales</taxon>
        <taxon>Echinimonadaceae</taxon>
        <taxon>Neiella</taxon>
    </lineage>
</organism>
<reference evidence="2" key="1">
    <citation type="submission" date="2020-09" db="EMBL/GenBank/DDBJ databases">
        <title>A novel bacterium of genus Neiella, isolated from South China Sea.</title>
        <authorList>
            <person name="Huang H."/>
            <person name="Mo K."/>
            <person name="Hu Y."/>
        </authorList>
    </citation>
    <scope>NUCLEOTIDE SEQUENCE</scope>
    <source>
        <strain evidence="2">HB171785</strain>
    </source>
</reference>
<dbReference type="RefSeq" id="WP_191145169.1">
    <property type="nucleotide sequence ID" value="NZ_JACXAF010000014.1"/>
</dbReference>
<sequence>MKYLRNILALGLAFVSLSSTAAITEWIEFSRDSGHIRLPCKIAGIDGYAIIDSGANTNAINRAFITKYDLEVDKGMPIIMDGAFGEQRTSLVNNIQAHVFSTDAELDQLALLSIGPPENQIILGHSFLERFIVQFDYPNSRMRLMTREHVDLKSVANLDTRSNKGSKLPIVKVSMNNEEDAWLLLDTGNNGGVIIKRGIAEHNDWLDRFELSDVEYSGVNKTSVMQEFVLPSIQFGPFELSDVPTLVPSKGSKINLMRPNGTMDRLGRSRKVQGIIGYDVLKHFVLTLDVKYGRAHIALPAA</sequence>
<keyword evidence="3" id="KW-1185">Reference proteome</keyword>
<gene>
    <name evidence="2" type="ORF">IC617_11690</name>
</gene>